<protein>
    <submittedName>
        <fullName evidence="14">Nucleoporin NDC1</fullName>
    </submittedName>
</protein>
<dbReference type="AlphaFoldDB" id="A0A194UNU6"/>
<evidence type="ECO:0000313" key="15">
    <source>
        <dbReference type="Proteomes" id="UP000078576"/>
    </source>
</evidence>
<keyword evidence="7" id="KW-0653">Protein transport</keyword>
<dbReference type="GO" id="GO:0015031">
    <property type="term" value="P:protein transport"/>
    <property type="evidence" value="ECO:0007669"/>
    <property type="project" value="UniProtKB-KW"/>
</dbReference>
<dbReference type="GO" id="GO:0070762">
    <property type="term" value="C:nuclear pore transmembrane ring"/>
    <property type="evidence" value="ECO:0007669"/>
    <property type="project" value="TreeGrafter"/>
</dbReference>
<dbReference type="EMBL" id="KN714668">
    <property type="protein sequence ID" value="KUI53345.1"/>
    <property type="molecule type" value="Genomic_DNA"/>
</dbReference>
<accession>A0A194UNU6</accession>
<dbReference type="GO" id="GO:0051028">
    <property type="term" value="P:mRNA transport"/>
    <property type="evidence" value="ECO:0007669"/>
    <property type="project" value="UniProtKB-KW"/>
</dbReference>
<keyword evidence="10" id="KW-0906">Nuclear pore complex</keyword>
<comment type="subcellular location">
    <subcellularLocation>
        <location evidence="1">Nucleus membrane</location>
        <topology evidence="1">Multi-pass membrane protein</topology>
    </subcellularLocation>
    <subcellularLocation>
        <location evidence="2">Nucleus</location>
        <location evidence="2">Nuclear pore complex</location>
    </subcellularLocation>
</comment>
<feature type="transmembrane region" description="Helical" evidence="13">
    <location>
        <begin position="55"/>
        <end position="75"/>
    </location>
</feature>
<dbReference type="Proteomes" id="UP000078576">
    <property type="component" value="Unassembled WGS sequence"/>
</dbReference>
<dbReference type="GO" id="GO:0005816">
    <property type="term" value="C:spindle pole body"/>
    <property type="evidence" value="ECO:0007669"/>
    <property type="project" value="TreeGrafter"/>
</dbReference>
<keyword evidence="12" id="KW-0539">Nucleus</keyword>
<dbReference type="PANTHER" id="PTHR13269">
    <property type="entry name" value="NUCLEOPORIN NDC1"/>
    <property type="match status" value="1"/>
</dbReference>
<dbReference type="InterPro" id="IPR019049">
    <property type="entry name" value="Nucleoporin_prot_Ndc1/Nup"/>
</dbReference>
<gene>
    <name evidence="14" type="ORF">VP1G_00716</name>
</gene>
<evidence type="ECO:0000256" key="9">
    <source>
        <dbReference type="ARBA" id="ARBA00023010"/>
    </source>
</evidence>
<evidence type="ECO:0000313" key="14">
    <source>
        <dbReference type="EMBL" id="KUI53345.1"/>
    </source>
</evidence>
<evidence type="ECO:0000256" key="2">
    <source>
        <dbReference type="ARBA" id="ARBA00004567"/>
    </source>
</evidence>
<proteinExistence type="inferred from homology"/>
<dbReference type="GO" id="GO:0070631">
    <property type="term" value="P:spindle pole body localization"/>
    <property type="evidence" value="ECO:0007669"/>
    <property type="project" value="TreeGrafter"/>
</dbReference>
<feature type="transmembrane region" description="Helical" evidence="13">
    <location>
        <begin position="145"/>
        <end position="164"/>
    </location>
</feature>
<dbReference type="PANTHER" id="PTHR13269:SF6">
    <property type="entry name" value="NUCLEOPORIN NDC1"/>
    <property type="match status" value="1"/>
</dbReference>
<dbReference type="GO" id="GO:0031965">
    <property type="term" value="C:nuclear membrane"/>
    <property type="evidence" value="ECO:0007669"/>
    <property type="project" value="UniProtKB-SubCell"/>
</dbReference>
<keyword evidence="11 13" id="KW-0472">Membrane</keyword>
<evidence type="ECO:0000256" key="10">
    <source>
        <dbReference type="ARBA" id="ARBA00023132"/>
    </source>
</evidence>
<evidence type="ECO:0000256" key="1">
    <source>
        <dbReference type="ARBA" id="ARBA00004232"/>
    </source>
</evidence>
<keyword evidence="8 13" id="KW-1133">Transmembrane helix</keyword>
<evidence type="ECO:0000256" key="12">
    <source>
        <dbReference type="ARBA" id="ARBA00023242"/>
    </source>
</evidence>
<keyword evidence="5 13" id="KW-0812">Transmembrane</keyword>
<dbReference type="GO" id="GO:0006999">
    <property type="term" value="P:nuclear pore organization"/>
    <property type="evidence" value="ECO:0007669"/>
    <property type="project" value="TreeGrafter"/>
</dbReference>
<name>A0A194UNU6_CYTMA</name>
<evidence type="ECO:0000256" key="6">
    <source>
        <dbReference type="ARBA" id="ARBA00022816"/>
    </source>
</evidence>
<dbReference type="OrthoDB" id="67850at2759"/>
<keyword evidence="9" id="KW-0811">Translocation</keyword>
<keyword evidence="15" id="KW-1185">Reference proteome</keyword>
<evidence type="ECO:0000256" key="11">
    <source>
        <dbReference type="ARBA" id="ARBA00023136"/>
    </source>
</evidence>
<evidence type="ECO:0000256" key="13">
    <source>
        <dbReference type="SAM" id="Phobius"/>
    </source>
</evidence>
<feature type="transmembrane region" description="Helical" evidence="13">
    <location>
        <begin position="21"/>
        <end position="43"/>
    </location>
</feature>
<organism evidence="14 15">
    <name type="scientific">Cytospora mali</name>
    <name type="common">Apple Valsa canker fungus</name>
    <name type="synonym">Valsa mali</name>
    <dbReference type="NCBI Taxonomy" id="578113"/>
    <lineage>
        <taxon>Eukaryota</taxon>
        <taxon>Fungi</taxon>
        <taxon>Dikarya</taxon>
        <taxon>Ascomycota</taxon>
        <taxon>Pezizomycotina</taxon>
        <taxon>Sordariomycetes</taxon>
        <taxon>Sordariomycetidae</taxon>
        <taxon>Diaporthales</taxon>
        <taxon>Cytosporaceae</taxon>
        <taxon>Cytospora</taxon>
    </lineage>
</organism>
<evidence type="ECO:0000256" key="3">
    <source>
        <dbReference type="ARBA" id="ARBA00005760"/>
    </source>
</evidence>
<feature type="transmembrane region" description="Helical" evidence="13">
    <location>
        <begin position="206"/>
        <end position="225"/>
    </location>
</feature>
<dbReference type="STRING" id="694573.A0A194UNU6"/>
<evidence type="ECO:0000256" key="5">
    <source>
        <dbReference type="ARBA" id="ARBA00022692"/>
    </source>
</evidence>
<evidence type="ECO:0000256" key="8">
    <source>
        <dbReference type="ARBA" id="ARBA00022989"/>
    </source>
</evidence>
<reference evidence="15" key="1">
    <citation type="submission" date="2014-12" db="EMBL/GenBank/DDBJ databases">
        <title>Genome Sequence of Valsa Canker Pathogens Uncovers a Specific Adaption of Colonization on Woody Bark.</title>
        <authorList>
            <person name="Yin Z."/>
            <person name="Liu H."/>
            <person name="Gao X."/>
            <person name="Li Z."/>
            <person name="Song N."/>
            <person name="Ke X."/>
            <person name="Dai Q."/>
            <person name="Wu Y."/>
            <person name="Sun Y."/>
            <person name="Xu J.-R."/>
            <person name="Kang Z.K."/>
            <person name="Wang L."/>
            <person name="Huang L."/>
        </authorList>
    </citation>
    <scope>NUCLEOTIDE SEQUENCE [LARGE SCALE GENOMIC DNA]</scope>
    <source>
        <strain evidence="15">SXYL134</strain>
    </source>
</reference>
<dbReference type="GO" id="GO:0106166">
    <property type="term" value="F:spindle pole body-nuclear membrane anchor activity"/>
    <property type="evidence" value="ECO:0007669"/>
    <property type="project" value="TreeGrafter"/>
</dbReference>
<keyword evidence="6" id="KW-0509">mRNA transport</keyword>
<sequence>MAPVRRAPYRDFLQPALQRRFSTTAAILLGIAFVEAVIFANWHSLFWAVFPIGPTGFRTFFLFLSGLAVLVLRIAQYHVGLRTSSSGLHTFIKYGPTIQTIESVITYTVSSWLFSQVYLWSAPAEDLAWVSFQFGDRARLNERPIFFTVHFLVFGLAQGLFHIFRDDDRLRLGCVALDDKDSAANENQSTLSARLMDEIPALVSSTLLRVAVILGGYIFLYHAVLRGVAWRTTLALFRPFYTLPRTNMVPVSLGGMNMVLWVRMFYTSSMLMFLWLAGNKMFSLFLVRAPLKNGNPLTSESKDPNGSLLNGLKSKKLPIQCFAMWEAALIARDFQPRRIAIYQDIDRKDGPMWSQVCALCLDVVKGMEIRIDSYGKVPEPAPAAPVPAVTDARPALGPAKSVSNENVLLSTPAKKSLRSEVERVVRKEAVSPGQASRLSPMVEKGVSQARGYVEEIARQATGAESPSNPFQYWTRRILGSPLGYPFKQTFDRRLTAVVLGTPYGELSLFINAISALTMLSVFSLTEDSYGNVHRDVATILRTFTAVTTKLEGLQAEFPLHWTDFDGKRECEDVDAIVKTLKEGLQKLIHTFGPFARDLRLSFADMRLAREAAGLSGRERDVARIEATRPEMRQLR</sequence>
<evidence type="ECO:0000256" key="4">
    <source>
        <dbReference type="ARBA" id="ARBA00022448"/>
    </source>
</evidence>
<comment type="similarity">
    <text evidence="3">Belongs to the NDC1 family.</text>
</comment>
<evidence type="ECO:0000256" key="7">
    <source>
        <dbReference type="ARBA" id="ARBA00022927"/>
    </source>
</evidence>
<keyword evidence="4" id="KW-0813">Transport</keyword>
<dbReference type="Pfam" id="PF09531">
    <property type="entry name" value="Ndc1_Nup"/>
    <property type="match status" value="1"/>
</dbReference>